<organism evidence="2 3">
    <name type="scientific">Microbaculum marinisediminis</name>
    <dbReference type="NCBI Taxonomy" id="2931392"/>
    <lineage>
        <taxon>Bacteria</taxon>
        <taxon>Pseudomonadati</taxon>
        <taxon>Pseudomonadota</taxon>
        <taxon>Alphaproteobacteria</taxon>
        <taxon>Hyphomicrobiales</taxon>
        <taxon>Tepidamorphaceae</taxon>
        <taxon>Microbaculum</taxon>
    </lineage>
</organism>
<sequence length="125" mass="13302">MRIYAPFLAILVAASVAVPPASAGEADVESVKATRQEGGAWRFDVAVRHADAGWDHYADRWDVVAPDGTVLGTRTLLHPHDEEQPFTRSLTGVSIPDGITVVTVRAHDSVHGYGGAEVTVDLTAD</sequence>
<evidence type="ECO:0000256" key="1">
    <source>
        <dbReference type="SAM" id="SignalP"/>
    </source>
</evidence>
<feature type="chain" id="PRO_5043330524" evidence="1">
    <location>
        <begin position="24"/>
        <end position="125"/>
    </location>
</feature>
<reference evidence="2 3" key="1">
    <citation type="submission" date="2022-04" db="EMBL/GenBank/DDBJ databases">
        <authorList>
            <person name="Ye Y.-Q."/>
            <person name="Du Z.-J."/>
        </authorList>
    </citation>
    <scope>NUCLEOTIDE SEQUENCE [LARGE SCALE GENOMIC DNA]</scope>
    <source>
        <strain evidence="2 3">A6E488</strain>
    </source>
</reference>
<feature type="signal peptide" evidence="1">
    <location>
        <begin position="1"/>
        <end position="23"/>
    </location>
</feature>
<evidence type="ECO:0000313" key="3">
    <source>
        <dbReference type="Proteomes" id="UP001320898"/>
    </source>
</evidence>
<dbReference type="Proteomes" id="UP001320898">
    <property type="component" value="Unassembled WGS sequence"/>
</dbReference>
<dbReference type="AlphaFoldDB" id="A0AAW5R3T0"/>
<protein>
    <submittedName>
        <fullName evidence="2">Uncharacterized protein</fullName>
    </submittedName>
</protein>
<keyword evidence="3" id="KW-1185">Reference proteome</keyword>
<accession>A0AAW5R3T0</accession>
<evidence type="ECO:0000313" key="2">
    <source>
        <dbReference type="EMBL" id="MCT8974050.1"/>
    </source>
</evidence>
<comment type="caution">
    <text evidence="2">The sequence shown here is derived from an EMBL/GenBank/DDBJ whole genome shotgun (WGS) entry which is preliminary data.</text>
</comment>
<dbReference type="EMBL" id="JALIDZ010000010">
    <property type="protein sequence ID" value="MCT8974050.1"/>
    <property type="molecule type" value="Genomic_DNA"/>
</dbReference>
<proteinExistence type="predicted"/>
<name>A0AAW5R3T0_9HYPH</name>
<gene>
    <name evidence="2" type="ORF">MUB46_19470</name>
</gene>
<keyword evidence="1" id="KW-0732">Signal</keyword>